<dbReference type="RefSeq" id="WP_097022447.1">
    <property type="nucleotide sequence ID" value="NZ_OBQJ01000003.1"/>
</dbReference>
<dbReference type="InterPro" id="IPR001296">
    <property type="entry name" value="Glyco_trans_1"/>
</dbReference>
<dbReference type="GO" id="GO:0016757">
    <property type="term" value="F:glycosyltransferase activity"/>
    <property type="evidence" value="ECO:0007669"/>
    <property type="project" value="UniProtKB-KW"/>
</dbReference>
<evidence type="ECO:0000313" key="4">
    <source>
        <dbReference type="EMBL" id="SOC54237.1"/>
    </source>
</evidence>
<sequence>MSEALTLIVAGDPAQLTGGYVYDARIVAALRQRGWQVQVIGLDGRFPEPDGIAHQALNDTLAALPDGTRVVIDGLAMGGLPEVVDAHTGRLTITALVHHPLADETGLGDAERERFTISETRALSAVRDVIVTSAFTARRLADFGVTAEHLHVVEPGVEPAPVARGNGDVPRLLCVATITPRKGHDLLVEALATLTDLPWVCDCIGGLDRAPAHVEHVRARIAAHGLETRFNLLGERPAEALGAAYHGSDIFVLPSHYEGYGMVVSEALAHALPVITTTGGALAHTLPDEAGIKVPPGDAEALARALREMLTDPARRRHWREGAERQRAALRDWSQVGDAFAAALERGTT</sequence>
<accession>A0A285VK44</accession>
<protein>
    <submittedName>
        <fullName evidence="4">Glycosyltransferase involved in cell wall bisynthesis</fullName>
    </submittedName>
</protein>
<evidence type="ECO:0000259" key="3">
    <source>
        <dbReference type="Pfam" id="PF00534"/>
    </source>
</evidence>
<dbReference type="CDD" id="cd03801">
    <property type="entry name" value="GT4_PimA-like"/>
    <property type="match status" value="1"/>
</dbReference>
<dbReference type="AlphaFoldDB" id="A0A285VK44"/>
<dbReference type="PANTHER" id="PTHR12526:SF510">
    <property type="entry name" value="D-INOSITOL 3-PHOSPHATE GLYCOSYLTRANSFERASE"/>
    <property type="match status" value="1"/>
</dbReference>
<dbReference type="OrthoDB" id="4611853at2"/>
<dbReference type="Pfam" id="PF00534">
    <property type="entry name" value="Glycos_transf_1"/>
    <property type="match status" value="1"/>
</dbReference>
<evidence type="ECO:0000256" key="1">
    <source>
        <dbReference type="ARBA" id="ARBA00022676"/>
    </source>
</evidence>
<evidence type="ECO:0000313" key="5">
    <source>
        <dbReference type="Proteomes" id="UP000219023"/>
    </source>
</evidence>
<dbReference type="GO" id="GO:1901135">
    <property type="term" value="P:carbohydrate derivative metabolic process"/>
    <property type="evidence" value="ECO:0007669"/>
    <property type="project" value="UniProtKB-ARBA"/>
</dbReference>
<keyword evidence="1" id="KW-0328">Glycosyltransferase</keyword>
<organism evidence="4 5">
    <name type="scientific">Chromohalobacter canadensis</name>
    <dbReference type="NCBI Taxonomy" id="141389"/>
    <lineage>
        <taxon>Bacteria</taxon>
        <taxon>Pseudomonadati</taxon>
        <taxon>Pseudomonadota</taxon>
        <taxon>Gammaproteobacteria</taxon>
        <taxon>Oceanospirillales</taxon>
        <taxon>Halomonadaceae</taxon>
        <taxon>Chromohalobacter</taxon>
    </lineage>
</organism>
<dbReference type="EMBL" id="OBQJ01000003">
    <property type="protein sequence ID" value="SOC54237.1"/>
    <property type="molecule type" value="Genomic_DNA"/>
</dbReference>
<keyword evidence="2 4" id="KW-0808">Transferase</keyword>
<evidence type="ECO:0000256" key="2">
    <source>
        <dbReference type="ARBA" id="ARBA00022679"/>
    </source>
</evidence>
<feature type="domain" description="Glycosyl transferase family 1" evidence="3">
    <location>
        <begin position="167"/>
        <end position="325"/>
    </location>
</feature>
<dbReference type="PANTHER" id="PTHR12526">
    <property type="entry name" value="GLYCOSYLTRANSFERASE"/>
    <property type="match status" value="1"/>
</dbReference>
<name>A0A285VK44_9GAMM</name>
<gene>
    <name evidence="4" type="ORF">SAMN05421509_103261</name>
</gene>
<dbReference type="Gene3D" id="3.40.50.2000">
    <property type="entry name" value="Glycogen Phosphorylase B"/>
    <property type="match status" value="2"/>
</dbReference>
<proteinExistence type="predicted"/>
<dbReference type="Proteomes" id="UP000219023">
    <property type="component" value="Unassembled WGS sequence"/>
</dbReference>
<dbReference type="SUPFAM" id="SSF53756">
    <property type="entry name" value="UDP-Glycosyltransferase/glycogen phosphorylase"/>
    <property type="match status" value="1"/>
</dbReference>
<reference evidence="4 5" key="1">
    <citation type="submission" date="2017-08" db="EMBL/GenBank/DDBJ databases">
        <authorList>
            <person name="de Groot N.N."/>
        </authorList>
    </citation>
    <scope>NUCLEOTIDE SEQUENCE [LARGE SCALE GENOMIC DNA]</scope>
    <source>
        <strain evidence="4 5">USBA 855</strain>
    </source>
</reference>